<gene>
    <name evidence="4" type="ORF">JFN90_17590</name>
</gene>
<protein>
    <submittedName>
        <fullName evidence="4">Sugar transferase</fullName>
    </submittedName>
</protein>
<evidence type="ECO:0000313" key="4">
    <source>
        <dbReference type="EMBL" id="MBJ6801944.1"/>
    </source>
</evidence>
<evidence type="ECO:0000256" key="1">
    <source>
        <dbReference type="ARBA" id="ARBA00006464"/>
    </source>
</evidence>
<proteinExistence type="inferred from homology"/>
<dbReference type="Proteomes" id="UP000641025">
    <property type="component" value="Unassembled WGS sequence"/>
</dbReference>
<comment type="similarity">
    <text evidence="1">Belongs to the bacterial sugar transferase family.</text>
</comment>
<dbReference type="GO" id="GO:0016740">
    <property type="term" value="F:transferase activity"/>
    <property type="evidence" value="ECO:0007669"/>
    <property type="project" value="UniProtKB-KW"/>
</dbReference>
<dbReference type="Pfam" id="PF02397">
    <property type="entry name" value="Bac_transf"/>
    <property type="match status" value="1"/>
</dbReference>
<evidence type="ECO:0000256" key="2">
    <source>
        <dbReference type="SAM" id="Phobius"/>
    </source>
</evidence>
<keyword evidence="4" id="KW-0808">Transferase</keyword>
<keyword evidence="5" id="KW-1185">Reference proteome</keyword>
<reference evidence="4 5" key="1">
    <citation type="submission" date="2020-12" db="EMBL/GenBank/DDBJ databases">
        <title>Geomonas sp. Red259, isolated from paddy soil.</title>
        <authorList>
            <person name="Xu Z."/>
            <person name="Zhang Z."/>
            <person name="Masuda Y."/>
            <person name="Itoh H."/>
            <person name="Senoo K."/>
        </authorList>
    </citation>
    <scope>NUCLEOTIDE SEQUENCE [LARGE SCALE GENOMIC DNA]</scope>
    <source>
        <strain evidence="4 5">Red259</strain>
    </source>
</reference>
<evidence type="ECO:0000313" key="5">
    <source>
        <dbReference type="Proteomes" id="UP000641025"/>
    </source>
</evidence>
<dbReference type="EMBL" id="JAEMHK010000014">
    <property type="protein sequence ID" value="MBJ6801944.1"/>
    <property type="molecule type" value="Genomic_DNA"/>
</dbReference>
<dbReference type="PANTHER" id="PTHR30576">
    <property type="entry name" value="COLANIC BIOSYNTHESIS UDP-GLUCOSE LIPID CARRIER TRANSFERASE"/>
    <property type="match status" value="1"/>
</dbReference>
<comment type="caution">
    <text evidence="4">The sequence shown here is derived from an EMBL/GenBank/DDBJ whole genome shotgun (WGS) entry which is preliminary data.</text>
</comment>
<sequence length="200" mass="22948">MLAKRLFDLFWAVPGLIVLSPLFLVLALWIKRDSSGPVFFRQVRVGRGGRHFSIYKFRTMCSDAEAKGRQITVGADPRITRSGSFLRKYKLDELPQLINVVLGDMSLVGPRPEVPRYVELYPERVRELVLSVPPGITDYASLEYRDENAILGRSPDPERAYIEEVMPAKLRYCERYVSERSLWVDLKLILATLYAVAARR</sequence>
<feature type="domain" description="Bacterial sugar transferase" evidence="3">
    <location>
        <begin position="4"/>
        <end position="196"/>
    </location>
</feature>
<organism evidence="4 5">
    <name type="scientific">Geomonas propionica</name>
    <dbReference type="NCBI Taxonomy" id="2798582"/>
    <lineage>
        <taxon>Bacteria</taxon>
        <taxon>Pseudomonadati</taxon>
        <taxon>Thermodesulfobacteriota</taxon>
        <taxon>Desulfuromonadia</taxon>
        <taxon>Geobacterales</taxon>
        <taxon>Geobacteraceae</taxon>
        <taxon>Geomonas</taxon>
    </lineage>
</organism>
<evidence type="ECO:0000259" key="3">
    <source>
        <dbReference type="Pfam" id="PF02397"/>
    </source>
</evidence>
<feature type="transmembrane region" description="Helical" evidence="2">
    <location>
        <begin position="9"/>
        <end position="30"/>
    </location>
</feature>
<dbReference type="InterPro" id="IPR003362">
    <property type="entry name" value="Bact_transf"/>
</dbReference>
<name>A0ABS0YVG2_9BACT</name>
<keyword evidence="2" id="KW-0472">Membrane</keyword>
<dbReference type="PANTHER" id="PTHR30576:SF20">
    <property type="entry name" value="QUINOVOSAMINEPHOSPHOTRANSFERAE-RELATED"/>
    <property type="match status" value="1"/>
</dbReference>
<keyword evidence="2" id="KW-0812">Transmembrane</keyword>
<dbReference type="RefSeq" id="WP_199396424.1">
    <property type="nucleotide sequence ID" value="NZ_JAEMHK010000014.1"/>
</dbReference>
<keyword evidence="2" id="KW-1133">Transmembrane helix</keyword>
<accession>A0ABS0YVG2</accession>